<keyword evidence="4 6" id="KW-1133">Transmembrane helix</keyword>
<name>A0A6L9SVR5_9BIFI</name>
<feature type="transmembrane region" description="Helical" evidence="6">
    <location>
        <begin position="87"/>
        <end position="108"/>
    </location>
</feature>
<dbReference type="GO" id="GO:0005886">
    <property type="term" value="C:plasma membrane"/>
    <property type="evidence" value="ECO:0007669"/>
    <property type="project" value="UniProtKB-SubCell"/>
</dbReference>
<dbReference type="AlphaFoldDB" id="A0A6L9SVR5"/>
<keyword evidence="9" id="KW-1185">Reference proteome</keyword>
<evidence type="ECO:0000256" key="2">
    <source>
        <dbReference type="ARBA" id="ARBA00022475"/>
    </source>
</evidence>
<sequence length="126" mass="12863">MWALAVGGCVVLLALVIARSWFGRTDEIGMALVSGVTKPRLGWQFAVETLMLTVVPAVIGLVAGGLGAGAIGAALAGGHATPATSGLVWPLVWETTGIIVTLAVVALLRPATFRNANLFKASEVKA</sequence>
<comment type="subcellular location">
    <subcellularLocation>
        <location evidence="1">Cell membrane</location>
        <topology evidence="1">Multi-pass membrane protein</topology>
    </subcellularLocation>
</comment>
<feature type="transmembrane region" description="Helical" evidence="6">
    <location>
        <begin position="42"/>
        <end position="75"/>
    </location>
</feature>
<protein>
    <submittedName>
        <fullName evidence="8">FtsX-like permease family protein</fullName>
    </submittedName>
</protein>
<dbReference type="InterPro" id="IPR003838">
    <property type="entry name" value="ABC3_permease_C"/>
</dbReference>
<keyword evidence="3 6" id="KW-0812">Transmembrane</keyword>
<keyword evidence="2" id="KW-1003">Cell membrane</keyword>
<reference evidence="8 9" key="1">
    <citation type="submission" date="2019-10" db="EMBL/GenBank/DDBJ databases">
        <title>Bifidobacterium from non-human primates.</title>
        <authorList>
            <person name="Modesto M."/>
        </authorList>
    </citation>
    <scope>NUCLEOTIDE SEQUENCE [LARGE SCALE GENOMIC DNA]</scope>
    <source>
        <strain evidence="8 9">SMA15</strain>
    </source>
</reference>
<proteinExistence type="predicted"/>
<organism evidence="8 9">
    <name type="scientific">Bifidobacterium platyrrhinorum</name>
    <dbReference type="NCBI Taxonomy" id="2661628"/>
    <lineage>
        <taxon>Bacteria</taxon>
        <taxon>Bacillati</taxon>
        <taxon>Actinomycetota</taxon>
        <taxon>Actinomycetes</taxon>
        <taxon>Bifidobacteriales</taxon>
        <taxon>Bifidobacteriaceae</taxon>
        <taxon>Bifidobacterium</taxon>
    </lineage>
</organism>
<keyword evidence="5 6" id="KW-0472">Membrane</keyword>
<evidence type="ECO:0000256" key="4">
    <source>
        <dbReference type="ARBA" id="ARBA00022989"/>
    </source>
</evidence>
<comment type="caution">
    <text evidence="8">The sequence shown here is derived from an EMBL/GenBank/DDBJ whole genome shotgun (WGS) entry which is preliminary data.</text>
</comment>
<evidence type="ECO:0000313" key="9">
    <source>
        <dbReference type="Proteomes" id="UP000483293"/>
    </source>
</evidence>
<dbReference type="Pfam" id="PF02687">
    <property type="entry name" value="FtsX"/>
    <property type="match status" value="1"/>
</dbReference>
<evidence type="ECO:0000256" key="5">
    <source>
        <dbReference type="ARBA" id="ARBA00023136"/>
    </source>
</evidence>
<evidence type="ECO:0000256" key="1">
    <source>
        <dbReference type="ARBA" id="ARBA00004651"/>
    </source>
</evidence>
<evidence type="ECO:0000313" key="8">
    <source>
        <dbReference type="EMBL" id="NEG55251.1"/>
    </source>
</evidence>
<dbReference type="EMBL" id="WHZV01000004">
    <property type="protein sequence ID" value="NEG55251.1"/>
    <property type="molecule type" value="Genomic_DNA"/>
</dbReference>
<evidence type="ECO:0000259" key="7">
    <source>
        <dbReference type="Pfam" id="PF02687"/>
    </source>
</evidence>
<dbReference type="Proteomes" id="UP000483293">
    <property type="component" value="Unassembled WGS sequence"/>
</dbReference>
<evidence type="ECO:0000256" key="6">
    <source>
        <dbReference type="SAM" id="Phobius"/>
    </source>
</evidence>
<accession>A0A6L9SVR5</accession>
<feature type="domain" description="ABC3 transporter permease C-terminal" evidence="7">
    <location>
        <begin position="4"/>
        <end position="108"/>
    </location>
</feature>
<evidence type="ECO:0000256" key="3">
    <source>
        <dbReference type="ARBA" id="ARBA00022692"/>
    </source>
</evidence>
<gene>
    <name evidence="8" type="ORF">GFD21_05610</name>
</gene>